<keyword evidence="12" id="KW-1185">Reference proteome</keyword>
<evidence type="ECO:0000256" key="7">
    <source>
        <dbReference type="ARBA" id="ARBA00022807"/>
    </source>
</evidence>
<dbReference type="PANTHER" id="PTHR24006:SF758">
    <property type="entry name" value="UBIQUITIN CARBOXYL-TERMINAL HYDROLASE 36"/>
    <property type="match status" value="1"/>
</dbReference>
<name>A0ABY1UTJ6_9APIC</name>
<dbReference type="InterPro" id="IPR038765">
    <property type="entry name" value="Papain-like_cys_pep_sf"/>
</dbReference>
<gene>
    <name evidence="11" type="ORF">PGABG01_1413100</name>
</gene>
<evidence type="ECO:0000313" key="11">
    <source>
        <dbReference type="EMBL" id="SOV18766.1"/>
    </source>
</evidence>
<dbReference type="EMBL" id="LT969437">
    <property type="protein sequence ID" value="SOV18766.1"/>
    <property type="molecule type" value="Genomic_DNA"/>
</dbReference>
<dbReference type="InterPro" id="IPR001394">
    <property type="entry name" value="Peptidase_C19_UCH"/>
</dbReference>
<keyword evidence="7" id="KW-0788">Thiol protease</keyword>
<dbReference type="PANTHER" id="PTHR24006">
    <property type="entry name" value="UBIQUITIN CARBOXYL-TERMINAL HYDROLASE"/>
    <property type="match status" value="1"/>
</dbReference>
<dbReference type="PROSITE" id="PS00973">
    <property type="entry name" value="USP_2"/>
    <property type="match status" value="1"/>
</dbReference>
<feature type="region of interest" description="Disordered" evidence="9">
    <location>
        <begin position="506"/>
        <end position="531"/>
    </location>
</feature>
<comment type="similarity">
    <text evidence="2">Belongs to the peptidase C19 family.</text>
</comment>
<keyword evidence="4" id="KW-0645">Protease</keyword>
<reference evidence="11" key="1">
    <citation type="submission" date="2016-09" db="EMBL/GenBank/DDBJ databases">
        <authorList>
            <consortium name="Pathogen Informatics"/>
            <person name="Sun Q."/>
            <person name="Inoue M."/>
        </authorList>
    </citation>
    <scope>NUCLEOTIDE SEQUENCE</scope>
</reference>
<dbReference type="Gene3D" id="3.90.70.10">
    <property type="entry name" value="Cysteine proteinases"/>
    <property type="match status" value="2"/>
</dbReference>
<evidence type="ECO:0000256" key="5">
    <source>
        <dbReference type="ARBA" id="ARBA00022786"/>
    </source>
</evidence>
<keyword evidence="8" id="KW-0175">Coiled coil</keyword>
<keyword evidence="5" id="KW-0833">Ubl conjugation pathway</keyword>
<evidence type="ECO:0000256" key="9">
    <source>
        <dbReference type="SAM" id="MobiDB-lite"/>
    </source>
</evidence>
<evidence type="ECO:0000256" key="1">
    <source>
        <dbReference type="ARBA" id="ARBA00000707"/>
    </source>
</evidence>
<sequence>MSLVKGTLHVSILNNYMDFYKESTVDKIESSFSIRNNNESNTKNNEKRKSSLNMMNEEEKMKNKISKCPKNNNLYKKKKRKEKNIISNKSKSKKFIKIHIKGKDKKNNINGNTNNNINNKNNNCINKSNSSCKNIFKGSTNKRNSKLLFKDELKNDEKIYLEQINNAFISLNNNDMNMIRKCKEKNHLIRQMNSKIKKKRKYNKKNILISKRINKEIQILKRNYSYIIYHINEKKKTTKEKEKKRKKRKKILKSIFYNRKRSHYYISNLLKTFMKIKNNKIQKKLKQYVYLKEIYSTINMENKQTCNNLNEQNKSEIIYDDLKKVLQPNKCDNKLFKMNLKRSKNVTNEKKNYINENYSNNNIYSEDNCMGEILSDDYIILNKKKSNKLENKISNNIINHRHCSEDMYLNTLKLKENNNNLINSYVMKENDMNEMNLKNDIKEKEDQLILKNENKKIQLCNENELDNEKKNKGDNIILNNIHNKDNFYKYINVLSINKLIKGEGSLEKRTNKSDSSNNEHKSDNIYDDKKINYKSDPNFTSELLQKIDNSSNLFDEAKEKKIKEKKMNSCVNKNIMDHVNLDEHEENVKKKRKKKKKTNNKEKYNMKNKSDQMFEEHTSTNGCINSNNNNNNNYIMLTGNAQNISDEEISEYITKQGLNLKEYLIWKEIKIKESKELIHLNVDASFSVSKGAGLYNYGQNICFFNSIIQAIIRIPYICKDLLNKLHSLNCEKRKKKTFCFYCLFEQFACNIISKKSVIKNVLIPYIKKYMCNSYHIGYQEDVHEYLRYFLNSLEKTSFFSSIYIQKMFTGVSKNVTICMNCNNVSLKYEQYYELSLDISSSNNLEDALKNFLSKEMLVGENGYYCEKCKKKKKATKQCVINKLPRVLTIQIKRFFMNSNFDIVKNHKNISYPLYLDMKYYVNNYDLFENNFNNNVISLYEKMNKTNCVGTTMNGNNNNNNNNNIYHENNSCNINYNNTAQKSVNEQNIIPEHSFRRNKINYENDFFLNNINKKRECSNDDIICNINNNEDIFFNNKEKEYMIKENYMNTNQCIKLRGGNDNINIHVLKIIENILIDLKESLYKKQIQNKLTSKVLRNMIREKKKLLIKELKKIKFSKLYKDISLRISKDIDMLYYFFKVNRENDKFKKIIYKYKIDYYEYYVGSTNFKVDFIKYNHNFDSPSKDHDNNSPLQNNDVNNNRQSNVKLKEQNMNNTNKKKNNYFSFELTGLIKHIGSGTDYGHYIALTKSNNNIYLQCDDNHISYINRKDILKCVKNAYVFIYTCINPEFIDFYNKYVDVLEKKNFDINLPVFEKRVEFKERITMPKEKFINKSLCY</sequence>
<proteinExistence type="inferred from homology"/>
<dbReference type="InterPro" id="IPR050164">
    <property type="entry name" value="Peptidase_C19"/>
</dbReference>
<comment type="catalytic activity">
    <reaction evidence="1">
        <text>Thiol-dependent hydrolysis of ester, thioester, amide, peptide and isopeptide bonds formed by the C-terminal Gly of ubiquitin (a 76-residue protein attached to proteins as an intracellular targeting signal).</text>
        <dbReference type="EC" id="3.4.19.12"/>
    </reaction>
</comment>
<evidence type="ECO:0000259" key="10">
    <source>
        <dbReference type="PROSITE" id="PS50235"/>
    </source>
</evidence>
<feature type="coiled-coil region" evidence="8">
    <location>
        <begin position="427"/>
        <end position="454"/>
    </location>
</feature>
<evidence type="ECO:0000256" key="6">
    <source>
        <dbReference type="ARBA" id="ARBA00022801"/>
    </source>
</evidence>
<dbReference type="Pfam" id="PF00443">
    <property type="entry name" value="UCH"/>
    <property type="match status" value="1"/>
</dbReference>
<dbReference type="GO" id="GO:0016787">
    <property type="term" value="F:hydrolase activity"/>
    <property type="evidence" value="ECO:0007669"/>
    <property type="project" value="UniProtKB-KW"/>
</dbReference>
<dbReference type="EC" id="3.4.19.12" evidence="3"/>
<keyword evidence="6 11" id="KW-0378">Hydrolase</keyword>
<evidence type="ECO:0000256" key="3">
    <source>
        <dbReference type="ARBA" id="ARBA00012759"/>
    </source>
</evidence>
<dbReference type="InterPro" id="IPR018200">
    <property type="entry name" value="USP_CS"/>
</dbReference>
<evidence type="ECO:0000256" key="8">
    <source>
        <dbReference type="SAM" id="Coils"/>
    </source>
</evidence>
<feature type="domain" description="USP" evidence="10">
    <location>
        <begin position="692"/>
        <end position="1284"/>
    </location>
</feature>
<feature type="region of interest" description="Disordered" evidence="9">
    <location>
        <begin position="1181"/>
        <end position="1203"/>
    </location>
</feature>
<dbReference type="Proteomes" id="UP000831156">
    <property type="component" value="Chromosome 14"/>
</dbReference>
<feature type="compositionally biased region" description="Low complexity" evidence="9">
    <location>
        <begin position="1192"/>
        <end position="1203"/>
    </location>
</feature>
<feature type="compositionally biased region" description="Basic residues" evidence="9">
    <location>
        <begin position="589"/>
        <end position="598"/>
    </location>
</feature>
<dbReference type="SUPFAM" id="SSF54001">
    <property type="entry name" value="Cysteine proteinases"/>
    <property type="match status" value="1"/>
</dbReference>
<organism evidence="11 12">
    <name type="scientific">Plasmodium gaboni</name>
    <dbReference type="NCBI Taxonomy" id="647221"/>
    <lineage>
        <taxon>Eukaryota</taxon>
        <taxon>Sar</taxon>
        <taxon>Alveolata</taxon>
        <taxon>Apicomplexa</taxon>
        <taxon>Aconoidasida</taxon>
        <taxon>Haemosporida</taxon>
        <taxon>Plasmodiidae</taxon>
        <taxon>Plasmodium</taxon>
        <taxon>Plasmodium (Laverania)</taxon>
    </lineage>
</organism>
<evidence type="ECO:0000256" key="2">
    <source>
        <dbReference type="ARBA" id="ARBA00009085"/>
    </source>
</evidence>
<evidence type="ECO:0000256" key="4">
    <source>
        <dbReference type="ARBA" id="ARBA00022670"/>
    </source>
</evidence>
<accession>A0ABY1UTJ6</accession>
<protein>
    <recommendedName>
        <fullName evidence="3">ubiquitinyl hydrolase 1</fullName>
        <ecNumber evidence="3">3.4.19.12</ecNumber>
    </recommendedName>
</protein>
<dbReference type="InterPro" id="IPR028889">
    <property type="entry name" value="USP"/>
</dbReference>
<feature type="region of interest" description="Disordered" evidence="9">
    <location>
        <begin position="583"/>
        <end position="602"/>
    </location>
</feature>
<evidence type="ECO:0000313" key="12">
    <source>
        <dbReference type="Proteomes" id="UP000831156"/>
    </source>
</evidence>
<dbReference type="PROSITE" id="PS50235">
    <property type="entry name" value="USP_3"/>
    <property type="match status" value="1"/>
</dbReference>